<protein>
    <submittedName>
        <fullName evidence="1">Uncharacterized protein</fullName>
    </submittedName>
</protein>
<sequence length="324" mass="36554">MAVEKESFKCRSLLEDGVQVLKVLDLDLRAQLRQRLLQAAQEFPEFVPGAQKLVLGSFGALGNPAAFHHPVVRECRLHCMASATRLFRAHLAATHAARAAQAAHAPRRLELLWDRLCIRLKGSKMCGETVHRDVAKFKLKEDEIFGGWMNLDCPAVGMGRAWGVQAALPTACWRLTRSTLSLQDLAAKTQPGVVTTGVLVKTQGVPLLPSGQQPPMYAKNHLNFWREGLITWSKQSIRDSCKELTRCGPTELRLVPRFFPSLEALGLPLYANYTEEELNIMRPAEEWRIFGKHYRLWPDFEPVSLRPFMEVEVGQKRTWSAMDS</sequence>
<dbReference type="EMBL" id="CAXAMN010001381">
    <property type="protein sequence ID" value="CAK8994071.1"/>
    <property type="molecule type" value="Genomic_DNA"/>
</dbReference>
<dbReference type="Proteomes" id="UP001642484">
    <property type="component" value="Unassembled WGS sequence"/>
</dbReference>
<gene>
    <name evidence="1" type="ORF">CCMP2556_LOCUS3496</name>
</gene>
<name>A0ABP0HWS9_9DINO</name>
<evidence type="ECO:0000313" key="1">
    <source>
        <dbReference type="EMBL" id="CAK8994071.1"/>
    </source>
</evidence>
<accession>A0ABP0HWS9</accession>
<evidence type="ECO:0000313" key="2">
    <source>
        <dbReference type="Proteomes" id="UP001642484"/>
    </source>
</evidence>
<keyword evidence="2" id="KW-1185">Reference proteome</keyword>
<reference evidence="1 2" key="1">
    <citation type="submission" date="2024-02" db="EMBL/GenBank/DDBJ databases">
        <authorList>
            <person name="Chen Y."/>
            <person name="Shah S."/>
            <person name="Dougan E. K."/>
            <person name="Thang M."/>
            <person name="Chan C."/>
        </authorList>
    </citation>
    <scope>NUCLEOTIDE SEQUENCE [LARGE SCALE GENOMIC DNA]</scope>
</reference>
<proteinExistence type="predicted"/>
<comment type="caution">
    <text evidence="1">The sequence shown here is derived from an EMBL/GenBank/DDBJ whole genome shotgun (WGS) entry which is preliminary data.</text>
</comment>
<organism evidence="1 2">
    <name type="scientific">Durusdinium trenchii</name>
    <dbReference type="NCBI Taxonomy" id="1381693"/>
    <lineage>
        <taxon>Eukaryota</taxon>
        <taxon>Sar</taxon>
        <taxon>Alveolata</taxon>
        <taxon>Dinophyceae</taxon>
        <taxon>Suessiales</taxon>
        <taxon>Symbiodiniaceae</taxon>
        <taxon>Durusdinium</taxon>
    </lineage>
</organism>